<evidence type="ECO:0000256" key="2">
    <source>
        <dbReference type="SAM" id="Phobius"/>
    </source>
</evidence>
<dbReference type="OrthoDB" id="121560at2759"/>
<protein>
    <submittedName>
        <fullName evidence="3">RxLR effector protein</fullName>
    </submittedName>
</protein>
<organism evidence="3 4">
    <name type="scientific">Phytophthora megakarya</name>
    <dbReference type="NCBI Taxonomy" id="4795"/>
    <lineage>
        <taxon>Eukaryota</taxon>
        <taxon>Sar</taxon>
        <taxon>Stramenopiles</taxon>
        <taxon>Oomycota</taxon>
        <taxon>Peronosporomycetes</taxon>
        <taxon>Peronosporales</taxon>
        <taxon>Peronosporaceae</taxon>
        <taxon>Phytophthora</taxon>
    </lineage>
</organism>
<comment type="caution">
    <text evidence="3">The sequence shown here is derived from an EMBL/GenBank/DDBJ whole genome shotgun (WGS) entry which is preliminary data.</text>
</comment>
<feature type="region of interest" description="Disordered" evidence="1">
    <location>
        <begin position="1"/>
        <end position="26"/>
    </location>
</feature>
<reference evidence="4" key="1">
    <citation type="submission" date="2017-03" db="EMBL/GenBank/DDBJ databases">
        <title>Phytopthora megakarya and P. palmivora, two closely related causual agents of cacao black pod achieved similar genome size and gene model numbers by different mechanisms.</title>
        <authorList>
            <person name="Ali S."/>
            <person name="Shao J."/>
            <person name="Larry D.J."/>
            <person name="Kronmiller B."/>
            <person name="Shen D."/>
            <person name="Strem M.D."/>
            <person name="Melnick R.L."/>
            <person name="Guiltinan M.J."/>
            <person name="Tyler B.M."/>
            <person name="Meinhardt L.W."/>
            <person name="Bailey B.A."/>
        </authorList>
    </citation>
    <scope>NUCLEOTIDE SEQUENCE [LARGE SCALE GENOMIC DNA]</scope>
    <source>
        <strain evidence="4">zdho120</strain>
    </source>
</reference>
<accession>A0A225WJ75</accession>
<evidence type="ECO:0000313" key="3">
    <source>
        <dbReference type="EMBL" id="OWZ17771.1"/>
    </source>
</evidence>
<feature type="transmembrane region" description="Helical" evidence="2">
    <location>
        <begin position="114"/>
        <end position="133"/>
    </location>
</feature>
<keyword evidence="4" id="KW-1185">Reference proteome</keyword>
<sequence>MKTSADHSIVSDTRNLRGSSTTTTDEERGAMNKIAEFFKGNLGKVFGTNSAVAKQKLDPKLVNSIKSDPKLIKVAEAVKKNPDALNEQKLSRIGQFVESFKKIEYVGDVKGMRIAYGLLVLAIFGIAISGYFITQSVRNSYLH</sequence>
<feature type="compositionally biased region" description="Polar residues" evidence="1">
    <location>
        <begin position="10"/>
        <end position="23"/>
    </location>
</feature>
<dbReference type="AlphaFoldDB" id="A0A225WJ75"/>
<dbReference type="EMBL" id="NBNE01000694">
    <property type="protein sequence ID" value="OWZ17771.1"/>
    <property type="molecule type" value="Genomic_DNA"/>
</dbReference>
<keyword evidence="2" id="KW-0472">Membrane</keyword>
<evidence type="ECO:0000313" key="4">
    <source>
        <dbReference type="Proteomes" id="UP000198211"/>
    </source>
</evidence>
<dbReference type="Proteomes" id="UP000198211">
    <property type="component" value="Unassembled WGS sequence"/>
</dbReference>
<evidence type="ECO:0000256" key="1">
    <source>
        <dbReference type="SAM" id="MobiDB-lite"/>
    </source>
</evidence>
<proteinExistence type="predicted"/>
<name>A0A225WJ75_9STRA</name>
<keyword evidence="2" id="KW-0812">Transmembrane</keyword>
<keyword evidence="2" id="KW-1133">Transmembrane helix</keyword>
<gene>
    <name evidence="3" type="ORF">PHMEG_0008237</name>
</gene>